<evidence type="ECO:0000313" key="1">
    <source>
        <dbReference type="EMBL" id="NMO79571.1"/>
    </source>
</evidence>
<keyword evidence="2" id="KW-1185">Reference proteome</keyword>
<dbReference type="Proteomes" id="UP000588491">
    <property type="component" value="Unassembled WGS sequence"/>
</dbReference>
<reference evidence="1 2" key="1">
    <citation type="submission" date="2020-04" db="EMBL/GenBank/DDBJ databases">
        <title>Bacillus sp. UniB3 isolated from commercial digestive syrup.</title>
        <authorList>
            <person name="Thorat V."/>
            <person name="Kirdat K."/>
            <person name="Tiwarekar B."/>
            <person name="Yadav A."/>
        </authorList>
    </citation>
    <scope>NUCLEOTIDE SEQUENCE [LARGE SCALE GENOMIC DNA]</scope>
    <source>
        <strain evidence="1 2">UniB3</strain>
    </source>
</reference>
<sequence>MKEILTTYKVNEETNALKPAFQLDYQTIVLEGQRELYVKQTPLELIKLAAKEGGAEYNGRRISMTYLTGIHKKIPIPINPLKNIYAFPTSSPNQPHCCWIFFQHVEEIKPTKGTYRSIIQFKNGIEIKMYESLHILEKQMYRTWLCQKALNE</sequence>
<proteinExistence type="predicted"/>
<dbReference type="EMBL" id="JABBPK010000001">
    <property type="protein sequence ID" value="NMO79571.1"/>
    <property type="molecule type" value="Genomic_DNA"/>
</dbReference>
<protein>
    <submittedName>
        <fullName evidence="1">Competence protein</fullName>
    </submittedName>
</protein>
<comment type="caution">
    <text evidence="1">The sequence shown here is derived from an EMBL/GenBank/DDBJ whole genome shotgun (WGS) entry which is preliminary data.</text>
</comment>
<gene>
    <name evidence="1" type="ORF">HHU08_21815</name>
</gene>
<organism evidence="1 2">
    <name type="scientific">Niallia alba</name>
    <dbReference type="NCBI Taxonomy" id="2729105"/>
    <lineage>
        <taxon>Bacteria</taxon>
        <taxon>Bacillati</taxon>
        <taxon>Bacillota</taxon>
        <taxon>Bacilli</taxon>
        <taxon>Bacillales</taxon>
        <taxon>Bacillaceae</taxon>
        <taxon>Niallia</taxon>
    </lineage>
</organism>
<dbReference type="InterPro" id="IPR010461">
    <property type="entry name" value="ComK"/>
</dbReference>
<dbReference type="Pfam" id="PF06338">
    <property type="entry name" value="ComK"/>
    <property type="match status" value="1"/>
</dbReference>
<dbReference type="GO" id="GO:0030420">
    <property type="term" value="P:establishment of competence for transformation"/>
    <property type="evidence" value="ECO:0007669"/>
    <property type="project" value="InterPro"/>
</dbReference>
<evidence type="ECO:0000313" key="2">
    <source>
        <dbReference type="Proteomes" id="UP000588491"/>
    </source>
</evidence>
<accession>A0A7Y0KC68</accession>
<name>A0A7Y0KC68_9BACI</name>
<dbReference type="RefSeq" id="WP_016203276.1">
    <property type="nucleotide sequence ID" value="NZ_JABBPK010000001.1"/>
</dbReference>
<dbReference type="AlphaFoldDB" id="A0A7Y0KC68"/>